<proteinExistence type="predicted"/>
<organism evidence="2 3">
    <name type="scientific">Azonexus fungiphilus</name>
    <dbReference type="NCBI Taxonomy" id="146940"/>
    <lineage>
        <taxon>Bacteria</taxon>
        <taxon>Pseudomonadati</taxon>
        <taxon>Pseudomonadota</taxon>
        <taxon>Betaproteobacteria</taxon>
        <taxon>Rhodocyclales</taxon>
        <taxon>Azonexaceae</taxon>
        <taxon>Azonexus</taxon>
    </lineage>
</organism>
<comment type="caution">
    <text evidence="2">The sequence shown here is derived from an EMBL/GenBank/DDBJ whole genome shotgun (WGS) entry which is preliminary data.</text>
</comment>
<evidence type="ECO:0000313" key="3">
    <source>
        <dbReference type="Proteomes" id="UP000270626"/>
    </source>
</evidence>
<evidence type="ECO:0000313" key="2">
    <source>
        <dbReference type="EMBL" id="RKT49680.1"/>
    </source>
</evidence>
<keyword evidence="3" id="KW-1185">Reference proteome</keyword>
<evidence type="ECO:0000256" key="1">
    <source>
        <dbReference type="SAM" id="MobiDB-lite"/>
    </source>
</evidence>
<dbReference type="EMBL" id="RBXP01000020">
    <property type="protein sequence ID" value="RKT49680.1"/>
    <property type="molecule type" value="Genomic_DNA"/>
</dbReference>
<gene>
    <name evidence="2" type="ORF">DFR40_3346</name>
</gene>
<accession>A0A495VLA4</accession>
<dbReference type="AlphaFoldDB" id="A0A495VLA4"/>
<dbReference type="SUPFAM" id="SSF48452">
    <property type="entry name" value="TPR-like"/>
    <property type="match status" value="1"/>
</dbReference>
<dbReference type="RefSeq" id="WP_173580611.1">
    <property type="nucleotide sequence ID" value="NZ_JAANMQ010000006.1"/>
</dbReference>
<feature type="region of interest" description="Disordered" evidence="1">
    <location>
        <begin position="476"/>
        <end position="503"/>
    </location>
</feature>
<feature type="compositionally biased region" description="Low complexity" evidence="1">
    <location>
        <begin position="476"/>
        <end position="493"/>
    </location>
</feature>
<sequence length="503" mass="53385">MLLGGCATGYNSKVGSTIDAVRTGALDAALADLDAKNQGKDKDLLYYLEKGELLRMQGNYGDSVSSWSQADAKVIEWEEAVKTDYAKVLGNVGSFVLNDTTRRYDGRDYEKVLLSTRLALDYVAQGKWDLARVEIKKMHEREAIIAEFRAKDLDDAKAKAEEKGLKATSFKDLQGYPVETLDDPEVKALKNSYESAFANYLAGFVYEALGEPSLAAAGYRKAIEMRGATPVLSEALARLDQRTGAAAGKQKAVKKTAKGKAVAVEPQGVDTLLIVETGYSPAITSRVLPIPLPIPTKGGLSIVMTPLSWPVVEKGDASVVPGLLTVNGNALPLTLMTSVDQMARRAIADEMPGIIARSSVRAILKGAAQKAIQDNVSGAGGAVLSIMAGVAAVASEQADERTWRTLPGFFSIARSVLPHGKNQLTLGLGGLPVTREVSLSGKHAVVVLRTSGEVVYLSQTPYDESQLPAVQPAAPAKAVKPAAKPRTPAKPAANTEVQAGKKI</sequence>
<name>A0A495VLA4_9RHOO</name>
<dbReference type="Gene3D" id="1.25.40.10">
    <property type="entry name" value="Tetratricopeptide repeat domain"/>
    <property type="match status" value="1"/>
</dbReference>
<reference evidence="2 3" key="1">
    <citation type="submission" date="2018-10" db="EMBL/GenBank/DDBJ databases">
        <title>Genomic Encyclopedia of Type Strains, Phase IV (KMG-IV): sequencing the most valuable type-strain genomes for metagenomic binning, comparative biology and taxonomic classification.</title>
        <authorList>
            <person name="Goeker M."/>
        </authorList>
    </citation>
    <scope>NUCLEOTIDE SEQUENCE [LARGE SCALE GENOMIC DNA]</scope>
    <source>
        <strain evidence="2 3">DSM 23841</strain>
    </source>
</reference>
<dbReference type="InterPro" id="IPR011990">
    <property type="entry name" value="TPR-like_helical_dom_sf"/>
</dbReference>
<protein>
    <submittedName>
        <fullName evidence="2">Uncharacterized protein</fullName>
    </submittedName>
</protein>
<dbReference type="Proteomes" id="UP000270626">
    <property type="component" value="Unassembled WGS sequence"/>
</dbReference>